<dbReference type="PANTHER" id="PTHR34220:SF7">
    <property type="entry name" value="SENSOR HISTIDINE KINASE YPDA"/>
    <property type="match status" value="1"/>
</dbReference>
<accession>A0A291QX81</accession>
<evidence type="ECO:0000259" key="2">
    <source>
        <dbReference type="Pfam" id="PF06580"/>
    </source>
</evidence>
<keyword evidence="1" id="KW-0812">Transmembrane</keyword>
<dbReference type="InterPro" id="IPR010559">
    <property type="entry name" value="Sig_transdc_His_kin_internal"/>
</dbReference>
<dbReference type="SUPFAM" id="SSF55874">
    <property type="entry name" value="ATPase domain of HSP90 chaperone/DNA topoisomerase II/histidine kinase"/>
    <property type="match status" value="1"/>
</dbReference>
<name>A0A291QX81_9BACT</name>
<feature type="transmembrane region" description="Helical" evidence="1">
    <location>
        <begin position="7"/>
        <end position="25"/>
    </location>
</feature>
<feature type="transmembrane region" description="Helical" evidence="1">
    <location>
        <begin position="72"/>
        <end position="94"/>
    </location>
</feature>
<dbReference type="EMBL" id="CP023777">
    <property type="protein sequence ID" value="ATL48473.1"/>
    <property type="molecule type" value="Genomic_DNA"/>
</dbReference>
<dbReference type="GO" id="GO:0000155">
    <property type="term" value="F:phosphorelay sensor kinase activity"/>
    <property type="evidence" value="ECO:0007669"/>
    <property type="project" value="InterPro"/>
</dbReference>
<feature type="transmembrane region" description="Helical" evidence="1">
    <location>
        <begin position="45"/>
        <end position="63"/>
    </location>
</feature>
<keyword evidence="4" id="KW-1185">Reference proteome</keyword>
<gene>
    <name evidence="3" type="ORF">COR50_15615</name>
</gene>
<reference evidence="3 4" key="1">
    <citation type="submission" date="2017-10" db="EMBL/GenBank/DDBJ databases">
        <title>Paenichitinophaga pekingensis gen. nov., sp. nov., isolated from activated sludge.</title>
        <authorList>
            <person name="Jin D."/>
            <person name="Kong X."/>
            <person name="Deng Y."/>
            <person name="Bai Z."/>
        </authorList>
    </citation>
    <scope>NUCLEOTIDE SEQUENCE [LARGE SCALE GENOMIC DNA]</scope>
    <source>
        <strain evidence="3 4">13</strain>
    </source>
</reference>
<dbReference type="RefSeq" id="WP_098194846.1">
    <property type="nucleotide sequence ID" value="NZ_CP023777.1"/>
</dbReference>
<protein>
    <recommendedName>
        <fullName evidence="2">Signal transduction histidine kinase internal region domain-containing protein</fullName>
    </recommendedName>
</protein>
<dbReference type="GO" id="GO:0016020">
    <property type="term" value="C:membrane"/>
    <property type="evidence" value="ECO:0007669"/>
    <property type="project" value="InterPro"/>
</dbReference>
<dbReference type="InterPro" id="IPR036890">
    <property type="entry name" value="HATPase_C_sf"/>
</dbReference>
<keyword evidence="1" id="KW-0472">Membrane</keyword>
<dbReference type="Pfam" id="PF06580">
    <property type="entry name" value="His_kinase"/>
    <property type="match status" value="1"/>
</dbReference>
<dbReference type="InterPro" id="IPR050640">
    <property type="entry name" value="Bact_2-comp_sensor_kinase"/>
</dbReference>
<organism evidence="3 4">
    <name type="scientific">Chitinophaga caeni</name>
    <dbReference type="NCBI Taxonomy" id="2029983"/>
    <lineage>
        <taxon>Bacteria</taxon>
        <taxon>Pseudomonadati</taxon>
        <taxon>Bacteroidota</taxon>
        <taxon>Chitinophagia</taxon>
        <taxon>Chitinophagales</taxon>
        <taxon>Chitinophagaceae</taxon>
        <taxon>Chitinophaga</taxon>
    </lineage>
</organism>
<dbReference type="Gene3D" id="3.30.565.10">
    <property type="entry name" value="Histidine kinase-like ATPase, C-terminal domain"/>
    <property type="match status" value="1"/>
</dbReference>
<dbReference type="OrthoDB" id="9792992at2"/>
<evidence type="ECO:0000313" key="4">
    <source>
        <dbReference type="Proteomes" id="UP000220133"/>
    </source>
</evidence>
<dbReference type="PANTHER" id="PTHR34220">
    <property type="entry name" value="SENSOR HISTIDINE KINASE YPDA"/>
    <property type="match status" value="1"/>
</dbReference>
<proteinExistence type="predicted"/>
<sequence length="358" mass="41252">MPRRTWIVLLHILGCITFLCLPILFSPEPVSLNDLFTQPMRLRDFVAYACMIVFFYLNYFIFIPKLYFRRRFLVFSLVVAACFAVICLAPLVAFRQQGPSRFKVRIEQRNDRTIPPGNNDFPRFGHKQRSPSILMGIGRHLFIFLVVVLFSLILKISNRWKESEKERLRSEVSYLKAQINPHFLFNSLNSIYALALAKSDQAPIAVVKLAAMMRYVTSEAGNDFVPLEKELEYIRNYFELQGLRFGKSILTSLEVSGDTKGKKIAPLLLIPFVENAFKHGVNAEEDSLVNARVNITGDQLHFHVYNNKVHVSLMDEDKIGLGISNTKQRLDIIYPGAYNLQIEDREKYYAIDLKMDLS</sequence>
<dbReference type="AlphaFoldDB" id="A0A291QX81"/>
<dbReference type="KEGG" id="cbae:COR50_15615"/>
<keyword evidence="1" id="KW-1133">Transmembrane helix</keyword>
<evidence type="ECO:0000313" key="3">
    <source>
        <dbReference type="EMBL" id="ATL48473.1"/>
    </source>
</evidence>
<feature type="domain" description="Signal transduction histidine kinase internal region" evidence="2">
    <location>
        <begin position="171"/>
        <end position="248"/>
    </location>
</feature>
<feature type="transmembrane region" description="Helical" evidence="1">
    <location>
        <begin position="133"/>
        <end position="154"/>
    </location>
</feature>
<evidence type="ECO:0000256" key="1">
    <source>
        <dbReference type="SAM" id="Phobius"/>
    </source>
</evidence>
<dbReference type="Proteomes" id="UP000220133">
    <property type="component" value="Chromosome"/>
</dbReference>